<comment type="caution">
    <text evidence="3">The sequence shown here is derived from an EMBL/GenBank/DDBJ whole genome shotgun (WGS) entry which is preliminary data.</text>
</comment>
<proteinExistence type="predicted"/>
<dbReference type="SUPFAM" id="SSF47413">
    <property type="entry name" value="lambda repressor-like DNA-binding domains"/>
    <property type="match status" value="1"/>
</dbReference>
<dbReference type="Proteomes" id="UP000245288">
    <property type="component" value="Unassembled WGS sequence"/>
</dbReference>
<dbReference type="CDD" id="cd00093">
    <property type="entry name" value="HTH_XRE"/>
    <property type="match status" value="1"/>
</dbReference>
<dbReference type="PROSITE" id="PS50943">
    <property type="entry name" value="HTH_CROC1"/>
    <property type="match status" value="1"/>
</dbReference>
<evidence type="ECO:0000259" key="2">
    <source>
        <dbReference type="PROSITE" id="PS50943"/>
    </source>
</evidence>
<keyword evidence="4" id="KW-1185">Reference proteome</keyword>
<dbReference type="PANTHER" id="PTHR46558:SF4">
    <property type="entry name" value="DNA-BIDING PHAGE PROTEIN"/>
    <property type="match status" value="1"/>
</dbReference>
<evidence type="ECO:0000313" key="3">
    <source>
        <dbReference type="EMBL" id="PWE86622.1"/>
    </source>
</evidence>
<dbReference type="Gene3D" id="1.10.260.40">
    <property type="entry name" value="lambda repressor-like DNA-binding domains"/>
    <property type="match status" value="1"/>
</dbReference>
<dbReference type="Pfam" id="PF01381">
    <property type="entry name" value="HTH_3"/>
    <property type="match status" value="1"/>
</dbReference>
<dbReference type="SMART" id="SM00530">
    <property type="entry name" value="HTH_XRE"/>
    <property type="match status" value="1"/>
</dbReference>
<dbReference type="PANTHER" id="PTHR46558">
    <property type="entry name" value="TRACRIPTIONAL REGULATORY PROTEIN-RELATED-RELATED"/>
    <property type="match status" value="1"/>
</dbReference>
<evidence type="ECO:0000256" key="1">
    <source>
        <dbReference type="ARBA" id="ARBA00023125"/>
    </source>
</evidence>
<dbReference type="OrthoDB" id="9812495at2"/>
<dbReference type="AlphaFoldDB" id="A0A2V1JP54"/>
<feature type="domain" description="HTH cro/C1-type" evidence="2">
    <location>
        <begin position="6"/>
        <end position="60"/>
    </location>
</feature>
<protein>
    <recommendedName>
        <fullName evidence="2">HTH cro/C1-type domain-containing protein</fullName>
    </recommendedName>
</protein>
<dbReference type="InterPro" id="IPR010982">
    <property type="entry name" value="Lambda_DNA-bd_dom_sf"/>
</dbReference>
<gene>
    <name evidence="3" type="ORF">LG34_08780</name>
</gene>
<dbReference type="GO" id="GO:0003677">
    <property type="term" value="F:DNA binding"/>
    <property type="evidence" value="ECO:0007669"/>
    <property type="project" value="UniProtKB-KW"/>
</dbReference>
<dbReference type="RefSeq" id="WP_109215687.1">
    <property type="nucleotide sequence ID" value="NZ_CABMEW010000011.1"/>
</dbReference>
<reference evidence="3 4" key="1">
    <citation type="submission" date="2014-09" db="EMBL/GenBank/DDBJ databases">
        <title>Butyrate-producing bacteria isolated from human gut.</title>
        <authorList>
            <person name="Zhang Q."/>
            <person name="Zhao L."/>
        </authorList>
    </citation>
    <scope>NUCLEOTIDE SEQUENCE [LARGE SCALE GENOMIC DNA]</scope>
    <source>
        <strain evidence="3 4">21</strain>
    </source>
</reference>
<accession>A0A2V1JP54</accession>
<dbReference type="InterPro" id="IPR001387">
    <property type="entry name" value="Cro/C1-type_HTH"/>
</dbReference>
<name>A0A2V1JP54_EUBRA</name>
<dbReference type="EMBL" id="JRFU01000095">
    <property type="protein sequence ID" value="PWE86622.1"/>
    <property type="molecule type" value="Genomic_DNA"/>
</dbReference>
<evidence type="ECO:0000313" key="4">
    <source>
        <dbReference type="Proteomes" id="UP000245288"/>
    </source>
</evidence>
<organism evidence="3 4">
    <name type="scientific">Eubacterium ramulus</name>
    <dbReference type="NCBI Taxonomy" id="39490"/>
    <lineage>
        <taxon>Bacteria</taxon>
        <taxon>Bacillati</taxon>
        <taxon>Bacillota</taxon>
        <taxon>Clostridia</taxon>
        <taxon>Eubacteriales</taxon>
        <taxon>Eubacteriaceae</taxon>
        <taxon>Eubacterium</taxon>
    </lineage>
</organism>
<sequence>MFGDQIKALRQAAKLNQVQLAEKLNVSKQSVSNWENNNIMPSIDMLRRICEVLSCSADYLLELQDDQKIYIESTGLTLEQKAHIQQIVNDLKILNERR</sequence>
<keyword evidence="1" id="KW-0238">DNA-binding</keyword>